<dbReference type="InterPro" id="IPR038765">
    <property type="entry name" value="Papain-like_cys_pep_sf"/>
</dbReference>
<dbReference type="PANTHER" id="PTHR42736">
    <property type="entry name" value="PROTEIN-GLUTAMINE GAMMA-GLUTAMYLTRANSFERASE"/>
    <property type="match status" value="1"/>
</dbReference>
<feature type="transmembrane region" description="Helical" evidence="1">
    <location>
        <begin position="30"/>
        <end position="49"/>
    </location>
</feature>
<dbReference type="SUPFAM" id="SSF54001">
    <property type="entry name" value="Cysteine proteinases"/>
    <property type="match status" value="1"/>
</dbReference>
<sequence>MRQPFWVVYLAAAVLLLIAFWVVALATESYAFATVCYAWSMVGLLAAFLQSHASHPVLRATGSLLWLGGLLGIIPTIGSNWQAAVMAGATGDLAWLMMVAIVAVVVVYLVGRWWGEFYAAISFIVVPVLSIFGLSIPMVASLEIIFALISAMVVGIFLVSAESLLLRWQKGQLGDVTSRLLLSYCWRLAVTGSATVLTIGLLLVPPATLLQAPLSQQLFRLPVLPFARFNYSAVEFPDLFTMPGGPISLPDIELFRVRGTTYPRWRVRTYVHYVGSGWRVSNEVEDPQLPNLKVRDDTVEMVWQPTSKPASPPIEAVVSSGLSRPVFLSPGEAVKLRLSALARGIVLRTKSGCLLPVSPMRVSAYSVTAIPIPETLPPKGSASLTPEERRVFSYFPPYLYRVRELALQVVRGIDKPYDKAKALEAFLRTQYRYSDSPPYAVGRNIDVVTFFLFDAKEGACDWFASALALMCRAVGIPTRVVTGFYSDEVDDDGTLVIRANDAHAWVEAFIDGHGWVTLDATPSDDGRGFALWEFLQRWLARRYRASFANPNIIWWFVATLWLLGMVPTMWQLGRRTWERYKPRPKWQVIAHCYLTAVQIGRKAGLNLQLNATPWENAEVCAQTPRFPVLGKRAFRELADLTVAVLYAGEEPDRMTVKRAKRLLKTFRQQVRLYKHWFTVPKVKQLSLKALKQLWEKL</sequence>
<organism evidence="3 4">
    <name type="scientific">Candidatus Fervidibacter sacchari</name>
    <dbReference type="NCBI Taxonomy" id="1448929"/>
    <lineage>
        <taxon>Bacteria</taxon>
        <taxon>Candidatus Fervidibacterota</taxon>
        <taxon>Candidatus Fervidibacter</taxon>
    </lineage>
</organism>
<evidence type="ECO:0000256" key="1">
    <source>
        <dbReference type="SAM" id="Phobius"/>
    </source>
</evidence>
<dbReference type="PANTHER" id="PTHR42736:SF1">
    <property type="entry name" value="PROTEIN-GLUTAMINE GAMMA-GLUTAMYLTRANSFERASE"/>
    <property type="match status" value="1"/>
</dbReference>
<dbReference type="EMBL" id="JANUCP010000001">
    <property type="protein sequence ID" value="MCS3917741.1"/>
    <property type="molecule type" value="Genomic_DNA"/>
</dbReference>
<keyword evidence="1" id="KW-0812">Transmembrane</keyword>
<dbReference type="Gene3D" id="3.10.620.30">
    <property type="match status" value="1"/>
</dbReference>
<feature type="transmembrane region" description="Helical" evidence="1">
    <location>
        <begin position="7"/>
        <end position="24"/>
    </location>
</feature>
<dbReference type="SMART" id="SM00460">
    <property type="entry name" value="TGc"/>
    <property type="match status" value="1"/>
</dbReference>
<dbReference type="Pfam" id="PF01841">
    <property type="entry name" value="Transglut_core"/>
    <property type="match status" value="1"/>
</dbReference>
<dbReference type="InterPro" id="IPR052901">
    <property type="entry name" value="Bact_TGase-like"/>
</dbReference>
<keyword evidence="1" id="KW-0472">Membrane</keyword>
<proteinExistence type="predicted"/>
<feature type="domain" description="Transglutaminase-like" evidence="2">
    <location>
        <begin position="452"/>
        <end position="522"/>
    </location>
</feature>
<reference evidence="3 4" key="1">
    <citation type="submission" date="2022-08" db="EMBL/GenBank/DDBJ databases">
        <title>Bacterial and archaeal communities from various locations to study Microbial Dark Matter (Phase II).</title>
        <authorList>
            <person name="Stepanauskas R."/>
        </authorList>
    </citation>
    <scope>NUCLEOTIDE SEQUENCE [LARGE SCALE GENOMIC DNA]</scope>
    <source>
        <strain evidence="3 4">PD1</strain>
    </source>
</reference>
<feature type="transmembrane region" description="Helical" evidence="1">
    <location>
        <begin position="93"/>
        <end position="110"/>
    </location>
</feature>
<feature type="transmembrane region" description="Helical" evidence="1">
    <location>
        <begin position="117"/>
        <end position="138"/>
    </location>
</feature>
<accession>A0ABT2EJV6</accession>
<dbReference type="RefSeq" id="WP_259092163.1">
    <property type="nucleotide sequence ID" value="NZ_CP130454.1"/>
</dbReference>
<feature type="transmembrane region" description="Helical" evidence="1">
    <location>
        <begin position="552"/>
        <end position="573"/>
    </location>
</feature>
<gene>
    <name evidence="3" type="ORF">M2350_000138</name>
</gene>
<protein>
    <submittedName>
        <fullName evidence="3">Membrane protein YiaA</fullName>
    </submittedName>
</protein>
<feature type="transmembrane region" description="Helical" evidence="1">
    <location>
        <begin position="61"/>
        <end position="81"/>
    </location>
</feature>
<name>A0ABT2EJV6_9BACT</name>
<keyword evidence="4" id="KW-1185">Reference proteome</keyword>
<keyword evidence="1" id="KW-1133">Transmembrane helix</keyword>
<dbReference type="InterPro" id="IPR002931">
    <property type="entry name" value="Transglutaminase-like"/>
</dbReference>
<feature type="transmembrane region" description="Helical" evidence="1">
    <location>
        <begin position="180"/>
        <end position="204"/>
    </location>
</feature>
<evidence type="ECO:0000313" key="3">
    <source>
        <dbReference type="EMBL" id="MCS3917741.1"/>
    </source>
</evidence>
<evidence type="ECO:0000313" key="4">
    <source>
        <dbReference type="Proteomes" id="UP001204798"/>
    </source>
</evidence>
<feature type="transmembrane region" description="Helical" evidence="1">
    <location>
        <begin position="144"/>
        <end position="168"/>
    </location>
</feature>
<evidence type="ECO:0000259" key="2">
    <source>
        <dbReference type="SMART" id="SM00460"/>
    </source>
</evidence>
<comment type="caution">
    <text evidence="3">The sequence shown here is derived from an EMBL/GenBank/DDBJ whole genome shotgun (WGS) entry which is preliminary data.</text>
</comment>
<dbReference type="Proteomes" id="UP001204798">
    <property type="component" value="Unassembled WGS sequence"/>
</dbReference>